<feature type="transmembrane region" description="Helical" evidence="13">
    <location>
        <begin position="154"/>
        <end position="174"/>
    </location>
</feature>
<keyword evidence="12 13" id="KW-0472">Membrane</keyword>
<keyword evidence="10 13" id="KW-1133">Transmembrane helix</keyword>
<proteinExistence type="inferred from homology"/>
<evidence type="ECO:0000256" key="14">
    <source>
        <dbReference type="SAM" id="SignalP"/>
    </source>
</evidence>
<dbReference type="AlphaFoldDB" id="G5ADM5"/>
<dbReference type="RefSeq" id="XP_009538175.1">
    <property type="nucleotide sequence ID" value="XM_009539880.1"/>
</dbReference>
<evidence type="ECO:0000256" key="4">
    <source>
        <dbReference type="ARBA" id="ARBA00021741"/>
    </source>
</evidence>
<dbReference type="InParanoid" id="G5ADM5"/>
<dbReference type="GO" id="GO:0051119">
    <property type="term" value="F:sugar transmembrane transporter activity"/>
    <property type="evidence" value="ECO:0007669"/>
    <property type="project" value="InterPro"/>
</dbReference>
<dbReference type="Gene3D" id="1.20.1280.290">
    <property type="match status" value="1"/>
</dbReference>
<keyword evidence="9" id="KW-0677">Repeat</keyword>
<dbReference type="FunFam" id="1.20.1280.290:FF:000004">
    <property type="entry name" value="Sugar transporter SWEET"/>
    <property type="match status" value="1"/>
</dbReference>
<feature type="transmembrane region" description="Helical" evidence="13">
    <location>
        <begin position="91"/>
        <end position="111"/>
    </location>
</feature>
<dbReference type="GO" id="GO:0000139">
    <property type="term" value="C:Golgi membrane"/>
    <property type="evidence" value="ECO:0007669"/>
    <property type="project" value="UniProtKB-SubCell"/>
</dbReference>
<evidence type="ECO:0000256" key="3">
    <source>
        <dbReference type="ARBA" id="ARBA00007809"/>
    </source>
</evidence>
<feature type="transmembrane region" description="Helical" evidence="13">
    <location>
        <begin position="180"/>
        <end position="202"/>
    </location>
</feature>
<evidence type="ECO:0000256" key="7">
    <source>
        <dbReference type="ARBA" id="ARBA00022597"/>
    </source>
</evidence>
<sequence length="241" mass="26114">MSGWLTLLYVATALGQVMLNLSLGPDMYTIHRRRNIGELLPLYARQLMCYGILLNSIFPTAASQAVGQLAAIVFNAIYFKWSPAQTRRDAFKLYVGGAVLHCYFVLVLARVTGQTNYEASNVVGYAAVVINICMFTSPLATLKHVVTTKSASSIPINLSVMIFTSSALWVATGLLDSDYFITGLNAAGVVLGGIQIMMYYIYRPGRGVNVLPDREYGAIRDQLSAVSPTSKSAIQALLIAG</sequence>
<evidence type="ECO:0000256" key="12">
    <source>
        <dbReference type="ARBA" id="ARBA00023136"/>
    </source>
</evidence>
<evidence type="ECO:0000256" key="10">
    <source>
        <dbReference type="ARBA" id="ARBA00022989"/>
    </source>
</evidence>
<keyword evidence="6" id="KW-1003">Cell membrane</keyword>
<keyword evidence="7" id="KW-0762">Sugar transport</keyword>
<reference evidence="15 16" key="1">
    <citation type="journal article" date="2006" name="Science">
        <title>Phytophthora genome sequences uncover evolutionary origins and mechanisms of pathogenesis.</title>
        <authorList>
            <person name="Tyler B.M."/>
            <person name="Tripathy S."/>
            <person name="Zhang X."/>
            <person name="Dehal P."/>
            <person name="Jiang R.H."/>
            <person name="Aerts A."/>
            <person name="Arredondo F.D."/>
            <person name="Baxter L."/>
            <person name="Bensasson D."/>
            <person name="Beynon J.L."/>
            <person name="Chapman J."/>
            <person name="Damasceno C.M."/>
            <person name="Dorrance A.E."/>
            <person name="Dou D."/>
            <person name="Dickerman A.W."/>
            <person name="Dubchak I.L."/>
            <person name="Garbelotto M."/>
            <person name="Gijzen M."/>
            <person name="Gordon S.G."/>
            <person name="Govers F."/>
            <person name="Grunwald N.J."/>
            <person name="Huang W."/>
            <person name="Ivors K.L."/>
            <person name="Jones R.W."/>
            <person name="Kamoun S."/>
            <person name="Krampis K."/>
            <person name="Lamour K.H."/>
            <person name="Lee M.K."/>
            <person name="McDonald W.H."/>
            <person name="Medina M."/>
            <person name="Meijer H.J."/>
            <person name="Nordberg E.K."/>
            <person name="Maclean D.J."/>
            <person name="Ospina-Giraldo M.D."/>
            <person name="Morris P.F."/>
            <person name="Phuntumart V."/>
            <person name="Putnam N.H."/>
            <person name="Rash S."/>
            <person name="Rose J.K."/>
            <person name="Sakihama Y."/>
            <person name="Salamov A.A."/>
            <person name="Savidor A."/>
            <person name="Scheuring C.F."/>
            <person name="Smith B.M."/>
            <person name="Sobral B.W."/>
            <person name="Terry A."/>
            <person name="Torto-Alalibo T.A."/>
            <person name="Win J."/>
            <person name="Xu Z."/>
            <person name="Zhang H."/>
            <person name="Grigoriev I.V."/>
            <person name="Rokhsar D.S."/>
            <person name="Boore J.L."/>
        </authorList>
    </citation>
    <scope>NUCLEOTIDE SEQUENCE [LARGE SCALE GENOMIC DNA]</scope>
    <source>
        <strain evidence="15 16">P6497</strain>
    </source>
</reference>
<evidence type="ECO:0000256" key="11">
    <source>
        <dbReference type="ARBA" id="ARBA00023034"/>
    </source>
</evidence>
<evidence type="ECO:0000256" key="6">
    <source>
        <dbReference type="ARBA" id="ARBA00022475"/>
    </source>
</evidence>
<dbReference type="InterPro" id="IPR004316">
    <property type="entry name" value="SWEET_rpt"/>
</dbReference>
<evidence type="ECO:0000313" key="15">
    <source>
        <dbReference type="EMBL" id="EGZ06278.1"/>
    </source>
</evidence>
<protein>
    <recommendedName>
        <fullName evidence="4">Sugar transporter SWEET1</fullName>
    </recommendedName>
</protein>
<feature type="signal peptide" evidence="14">
    <location>
        <begin position="1"/>
        <end position="15"/>
    </location>
</feature>
<evidence type="ECO:0000256" key="9">
    <source>
        <dbReference type="ARBA" id="ARBA00022737"/>
    </source>
</evidence>
<keyword evidence="5" id="KW-0813">Transport</keyword>
<dbReference type="KEGG" id="psoj:PHYSODRAFT_319763"/>
<evidence type="ECO:0000256" key="1">
    <source>
        <dbReference type="ARBA" id="ARBA00004651"/>
    </source>
</evidence>
<keyword evidence="14" id="KW-0732">Signal</keyword>
<evidence type="ECO:0000256" key="13">
    <source>
        <dbReference type="SAM" id="Phobius"/>
    </source>
</evidence>
<comment type="subcellular location">
    <subcellularLocation>
        <location evidence="1">Cell membrane</location>
        <topology evidence="1">Multi-pass membrane protein</topology>
    </subcellularLocation>
    <subcellularLocation>
        <location evidence="2">Golgi apparatus membrane</location>
        <topology evidence="2">Multi-pass membrane protein</topology>
    </subcellularLocation>
</comment>
<keyword evidence="11" id="KW-0333">Golgi apparatus</keyword>
<dbReference type="EMBL" id="JH159164">
    <property type="protein sequence ID" value="EGZ06278.1"/>
    <property type="molecule type" value="Genomic_DNA"/>
</dbReference>
<dbReference type="PANTHER" id="PTHR10791">
    <property type="entry name" value="RAG1-ACTIVATING PROTEIN 1"/>
    <property type="match status" value="1"/>
</dbReference>
<organism evidence="15 16">
    <name type="scientific">Phytophthora sojae (strain P6497)</name>
    <name type="common">Soybean stem and root rot agent</name>
    <name type="synonym">Phytophthora megasperma f. sp. glycines</name>
    <dbReference type="NCBI Taxonomy" id="1094619"/>
    <lineage>
        <taxon>Eukaryota</taxon>
        <taxon>Sar</taxon>
        <taxon>Stramenopiles</taxon>
        <taxon>Oomycota</taxon>
        <taxon>Peronosporomycetes</taxon>
        <taxon>Peronosporales</taxon>
        <taxon>Peronosporaceae</taxon>
        <taxon>Phytophthora</taxon>
    </lineage>
</organism>
<dbReference type="GeneID" id="20644366"/>
<evidence type="ECO:0000313" key="16">
    <source>
        <dbReference type="Proteomes" id="UP000002640"/>
    </source>
</evidence>
<dbReference type="Pfam" id="PF03083">
    <property type="entry name" value="MtN3_slv"/>
    <property type="match status" value="1"/>
</dbReference>
<dbReference type="Proteomes" id="UP000002640">
    <property type="component" value="Unassembled WGS sequence"/>
</dbReference>
<dbReference type="SMR" id="G5ADM5"/>
<feature type="chain" id="PRO_5012181065" description="Sugar transporter SWEET1" evidence="14">
    <location>
        <begin position="16"/>
        <end position="241"/>
    </location>
</feature>
<accession>G5ADM5</accession>
<name>G5ADM5_PHYSP</name>
<comment type="similarity">
    <text evidence="3">Belongs to the SWEET sugar transporter family.</text>
</comment>
<dbReference type="PANTHER" id="PTHR10791:SF30">
    <property type="entry name" value="SUGAR TRANSPORTER SWEET1"/>
    <property type="match status" value="1"/>
</dbReference>
<dbReference type="GO" id="GO:0005886">
    <property type="term" value="C:plasma membrane"/>
    <property type="evidence" value="ECO:0007669"/>
    <property type="project" value="UniProtKB-SubCell"/>
</dbReference>
<evidence type="ECO:0000256" key="2">
    <source>
        <dbReference type="ARBA" id="ARBA00004653"/>
    </source>
</evidence>
<dbReference type="InterPro" id="IPR047664">
    <property type="entry name" value="SWEET"/>
</dbReference>
<keyword evidence="8 13" id="KW-0812">Transmembrane</keyword>
<evidence type="ECO:0000256" key="8">
    <source>
        <dbReference type="ARBA" id="ARBA00022692"/>
    </source>
</evidence>
<gene>
    <name evidence="15" type="ORF">PHYSODRAFT_319763</name>
</gene>
<keyword evidence="16" id="KW-1185">Reference proteome</keyword>
<evidence type="ECO:0000256" key="5">
    <source>
        <dbReference type="ARBA" id="ARBA00022448"/>
    </source>
</evidence>
<feature type="transmembrane region" description="Helical" evidence="13">
    <location>
        <begin position="123"/>
        <end position="142"/>
    </location>
</feature>